<gene>
    <name evidence="1" type="ORF">ACEZ3G_10065</name>
</gene>
<organism evidence="1 2">
    <name type="scientific">Meishania litoralis</name>
    <dbReference type="NCBI Taxonomy" id="3434685"/>
    <lineage>
        <taxon>Bacteria</taxon>
        <taxon>Pseudomonadati</taxon>
        <taxon>Bacteroidota</taxon>
        <taxon>Flavobacteriia</taxon>
        <taxon>Flavobacteriales</taxon>
        <taxon>Flavobacteriaceae</taxon>
        <taxon>Meishania</taxon>
    </lineage>
</organism>
<keyword evidence="2" id="KW-1185">Reference proteome</keyword>
<evidence type="ECO:0000313" key="2">
    <source>
        <dbReference type="Proteomes" id="UP001595191"/>
    </source>
</evidence>
<evidence type="ECO:0000313" key="1">
    <source>
        <dbReference type="EMBL" id="MFH6603821.1"/>
    </source>
</evidence>
<protein>
    <submittedName>
        <fullName evidence="1">Uncharacterized protein</fullName>
    </submittedName>
</protein>
<comment type="caution">
    <text evidence="1">The sequence shown here is derived from an EMBL/GenBank/DDBJ whole genome shotgun (WGS) entry which is preliminary data.</text>
</comment>
<dbReference type="EMBL" id="JBHFPV010000002">
    <property type="protein sequence ID" value="MFH6603821.1"/>
    <property type="molecule type" value="Genomic_DNA"/>
</dbReference>
<accession>A0ACC7LKQ3</accession>
<name>A0ACC7LKQ3_9FLAO</name>
<sequence>MNIKNHVFALLSICLIGGVSIAQESPSEGVETTSSKSYKIDMGNKMVSRTVEISTEKSNTINLDEEDKGKVNQDRAANNLAMITKTVRIDNDDDDAFDEKIVFTYNSVVPEDFVLVSNNKELMVAIEEGENLKIIEDINLKSKEKTENSSTYIFTDSQGKEIEFLVEEHQEIKNEKIESK</sequence>
<proteinExistence type="predicted"/>
<reference evidence="1" key="1">
    <citation type="submission" date="2024-09" db="EMBL/GenBank/DDBJ databases">
        <authorList>
            <person name="Liu J."/>
        </authorList>
    </citation>
    <scope>NUCLEOTIDE SEQUENCE</scope>
    <source>
        <strain evidence="1">NBU2967</strain>
    </source>
</reference>
<dbReference type="Proteomes" id="UP001595191">
    <property type="component" value="Unassembled WGS sequence"/>
</dbReference>